<evidence type="ECO:0000313" key="3">
    <source>
        <dbReference type="Proteomes" id="UP000294200"/>
    </source>
</evidence>
<proteinExistence type="predicted"/>
<sequence>MDVRDTFTESAEFSSAATGRLTARTGQTCPESGIWRAQGHRVPQVLVRQGERMPEFFAPSSRGGFRPQSVFWELERKV</sequence>
<accession>A0A4R0X381</accession>
<gene>
    <name evidence="2" type="ORF">BZM27_50720</name>
</gene>
<comment type="caution">
    <text evidence="2">The sequence shown here is derived from an EMBL/GenBank/DDBJ whole genome shotgun (WGS) entry which is preliminary data.</text>
</comment>
<protein>
    <submittedName>
        <fullName evidence="2">Uncharacterized protein</fullName>
    </submittedName>
</protein>
<organism evidence="2 3">
    <name type="scientific">Paraburkholderia steynii</name>
    <dbReference type="NCBI Taxonomy" id="1245441"/>
    <lineage>
        <taxon>Bacteria</taxon>
        <taxon>Pseudomonadati</taxon>
        <taxon>Pseudomonadota</taxon>
        <taxon>Betaproteobacteria</taxon>
        <taxon>Burkholderiales</taxon>
        <taxon>Burkholderiaceae</taxon>
        <taxon>Paraburkholderia</taxon>
    </lineage>
</organism>
<evidence type="ECO:0000313" key="2">
    <source>
        <dbReference type="EMBL" id="TCG03142.1"/>
    </source>
</evidence>
<keyword evidence="3" id="KW-1185">Reference proteome</keyword>
<reference evidence="2 3" key="1">
    <citation type="submission" date="2017-02" db="EMBL/GenBank/DDBJ databases">
        <title>Paraburkholderia sophoroidis sp. nov. and Paraburkholderia steynii sp. nov. rhizobial symbionts of the fynbos legume Hypocalyptus sophoroides.</title>
        <authorList>
            <person name="Steenkamp E.T."/>
            <person name="Beukes C.W."/>
            <person name="Van Zyl E."/>
            <person name="Avontuur J."/>
            <person name="Chan W.Y."/>
            <person name="Hassen A."/>
            <person name="Palmer M."/>
            <person name="Mthombeni L."/>
            <person name="Phalane F."/>
            <person name="Sereme K."/>
            <person name="Venter S.N."/>
        </authorList>
    </citation>
    <scope>NUCLEOTIDE SEQUENCE [LARGE SCALE GENOMIC DNA]</scope>
    <source>
        <strain evidence="2 3">HC1.1ba</strain>
    </source>
</reference>
<feature type="compositionally biased region" description="Polar residues" evidence="1">
    <location>
        <begin position="8"/>
        <end position="17"/>
    </location>
</feature>
<name>A0A4R0X381_9BURK</name>
<dbReference type="EMBL" id="MWML01000505">
    <property type="protein sequence ID" value="TCG03142.1"/>
    <property type="molecule type" value="Genomic_DNA"/>
</dbReference>
<evidence type="ECO:0000256" key="1">
    <source>
        <dbReference type="SAM" id="MobiDB-lite"/>
    </source>
</evidence>
<dbReference type="AlphaFoldDB" id="A0A4R0X381"/>
<dbReference type="Proteomes" id="UP000294200">
    <property type="component" value="Unassembled WGS sequence"/>
</dbReference>
<feature type="region of interest" description="Disordered" evidence="1">
    <location>
        <begin position="1"/>
        <end position="27"/>
    </location>
</feature>